<protein>
    <submittedName>
        <fullName evidence="2">Uncharacterized protein</fullName>
    </submittedName>
</protein>
<evidence type="ECO:0000313" key="2">
    <source>
        <dbReference type="EMBL" id="EFQ36701.1"/>
    </source>
</evidence>
<evidence type="ECO:0000256" key="1">
    <source>
        <dbReference type="SAM" id="MobiDB-lite"/>
    </source>
</evidence>
<dbReference type="AlphaFoldDB" id="E3R0R3"/>
<name>E3R0R3_COLGM</name>
<organism evidence="3">
    <name type="scientific">Colletotrichum graminicola (strain M1.001 / M2 / FGSC 10212)</name>
    <name type="common">Maize anthracnose fungus</name>
    <name type="synonym">Glomerella graminicola</name>
    <dbReference type="NCBI Taxonomy" id="645133"/>
    <lineage>
        <taxon>Eukaryota</taxon>
        <taxon>Fungi</taxon>
        <taxon>Dikarya</taxon>
        <taxon>Ascomycota</taxon>
        <taxon>Pezizomycotina</taxon>
        <taxon>Sordariomycetes</taxon>
        <taxon>Hypocreomycetidae</taxon>
        <taxon>Glomerellales</taxon>
        <taxon>Glomerellaceae</taxon>
        <taxon>Colletotrichum</taxon>
        <taxon>Colletotrichum graminicola species complex</taxon>
    </lineage>
</organism>
<dbReference type="RefSeq" id="XP_008100721.1">
    <property type="nucleotide sequence ID" value="XM_008102530.1"/>
</dbReference>
<proteinExistence type="predicted"/>
<feature type="region of interest" description="Disordered" evidence="1">
    <location>
        <begin position="1"/>
        <end position="33"/>
    </location>
</feature>
<accession>E3R0R3</accession>
<feature type="compositionally biased region" description="Polar residues" evidence="1">
    <location>
        <begin position="1"/>
        <end position="12"/>
    </location>
</feature>
<sequence length="73" mass="8145">MAITKTLSSRTSGLRVVKKRGNYSSTDQAGERQARRLSLMARNRKAGKQRANNDDTGSGLAVSRAYGFWRLDR</sequence>
<reference evidence="3" key="1">
    <citation type="journal article" date="2012" name="Nat. Genet.">
        <title>Lifestyle transitions in plant pathogenic Colletotrichum fungi deciphered by genome and transcriptome analyses.</title>
        <authorList>
            <person name="O'Connell R.J."/>
            <person name="Thon M.R."/>
            <person name="Hacquard S."/>
            <person name="Amyotte S.G."/>
            <person name="Kleemann J."/>
            <person name="Torres M.F."/>
            <person name="Damm U."/>
            <person name="Buiate E.A."/>
            <person name="Epstein L."/>
            <person name="Alkan N."/>
            <person name="Altmueller J."/>
            <person name="Alvarado-Balderrama L."/>
            <person name="Bauser C.A."/>
            <person name="Becker C."/>
            <person name="Birren B.W."/>
            <person name="Chen Z."/>
            <person name="Choi J."/>
            <person name="Crouch J.A."/>
            <person name="Duvick J.P."/>
            <person name="Farman M.A."/>
            <person name="Gan P."/>
            <person name="Heiman D."/>
            <person name="Henrissat B."/>
            <person name="Howard R.J."/>
            <person name="Kabbage M."/>
            <person name="Koch C."/>
            <person name="Kracher B."/>
            <person name="Kubo Y."/>
            <person name="Law A.D."/>
            <person name="Lebrun M.-H."/>
            <person name="Lee Y.-H."/>
            <person name="Miyara I."/>
            <person name="Moore N."/>
            <person name="Neumann U."/>
            <person name="Nordstroem K."/>
            <person name="Panaccione D.G."/>
            <person name="Panstruga R."/>
            <person name="Place M."/>
            <person name="Proctor R.H."/>
            <person name="Prusky D."/>
            <person name="Rech G."/>
            <person name="Reinhardt R."/>
            <person name="Rollins J.A."/>
            <person name="Rounsley S."/>
            <person name="Schardl C.L."/>
            <person name="Schwartz D.C."/>
            <person name="Shenoy N."/>
            <person name="Shirasu K."/>
            <person name="Sikhakolli U.R."/>
            <person name="Stueber K."/>
            <person name="Sukno S.A."/>
            <person name="Sweigard J.A."/>
            <person name="Takano Y."/>
            <person name="Takahara H."/>
            <person name="Trail F."/>
            <person name="van der Does H.C."/>
            <person name="Voll L.M."/>
            <person name="Will I."/>
            <person name="Young S."/>
            <person name="Zeng Q."/>
            <person name="Zhang J."/>
            <person name="Zhou S."/>
            <person name="Dickman M.B."/>
            <person name="Schulze-Lefert P."/>
            <person name="Ver Loren van Themaat E."/>
            <person name="Ma L.-J."/>
            <person name="Vaillancourt L.J."/>
        </authorList>
    </citation>
    <scope>NUCLEOTIDE SEQUENCE [LARGE SCALE GENOMIC DNA]</scope>
    <source>
        <strain evidence="3">M1.001 / M2 / FGSC 10212</strain>
    </source>
</reference>
<feature type="region of interest" description="Disordered" evidence="1">
    <location>
        <begin position="40"/>
        <end position="59"/>
    </location>
</feature>
<keyword evidence="3" id="KW-1185">Reference proteome</keyword>
<dbReference type="HOGENOM" id="CLU_2704662_0_0_1"/>
<evidence type="ECO:0000313" key="3">
    <source>
        <dbReference type="Proteomes" id="UP000008782"/>
    </source>
</evidence>
<dbReference type="Proteomes" id="UP000008782">
    <property type="component" value="Unassembled WGS sequence"/>
</dbReference>
<dbReference type="VEuPathDB" id="FungiDB:GLRG_11850"/>
<gene>
    <name evidence="2" type="ORF">GLRG_11850</name>
</gene>
<dbReference type="EMBL" id="GG697477">
    <property type="protein sequence ID" value="EFQ36701.1"/>
    <property type="molecule type" value="Genomic_DNA"/>
</dbReference>
<dbReference type="GeneID" id="24417213"/>